<protein>
    <recommendedName>
        <fullName evidence="3">Peptidase C14 caspase domain-containing protein</fullName>
    </recommendedName>
</protein>
<evidence type="ECO:0000313" key="4">
    <source>
        <dbReference type="EMBL" id="RUP51053.1"/>
    </source>
</evidence>
<dbReference type="GO" id="GO:0006915">
    <property type="term" value="P:apoptotic process"/>
    <property type="evidence" value="ECO:0007669"/>
    <property type="project" value="UniProtKB-KW"/>
</dbReference>
<feature type="non-terminal residue" evidence="4">
    <location>
        <position position="335"/>
    </location>
</feature>
<keyword evidence="2" id="KW-0645">Protease</keyword>
<reference evidence="4 5" key="1">
    <citation type="journal article" date="2018" name="New Phytol.">
        <title>Phylogenomics of Endogonaceae and evolution of mycorrhizas within Mucoromycota.</title>
        <authorList>
            <person name="Chang Y."/>
            <person name="Desiro A."/>
            <person name="Na H."/>
            <person name="Sandor L."/>
            <person name="Lipzen A."/>
            <person name="Clum A."/>
            <person name="Barry K."/>
            <person name="Grigoriev I.V."/>
            <person name="Martin F.M."/>
            <person name="Stajich J.E."/>
            <person name="Smith M.E."/>
            <person name="Bonito G."/>
            <person name="Spatafora J.W."/>
        </authorList>
    </citation>
    <scope>NUCLEOTIDE SEQUENCE [LARGE SCALE GENOMIC DNA]</scope>
    <source>
        <strain evidence="4 5">GMNB39</strain>
    </source>
</reference>
<dbReference type="OrthoDB" id="3223806at2759"/>
<dbReference type="Gene3D" id="3.40.50.1460">
    <property type="match status" value="1"/>
</dbReference>
<feature type="domain" description="Peptidase C14 caspase" evidence="3">
    <location>
        <begin position="15"/>
        <end position="259"/>
    </location>
</feature>
<gene>
    <name evidence="4" type="ORF">BC936DRAFT_150092</name>
</gene>
<sequence length="335" mass="36885">MASQRPQGENIFETGHALIIGTGTDVTGRYSPKYQSTINDAEWLAEVLKNPSLCAYPVRNVTLLLRENTTRQRIVEELEIIRKRISAMDGDERKHTVVVFFSGHGVSDGGKTYLLPFGFKYGDMLATHAIDGDLLYEKLRAIEADRVLLLLNSCYSGGVMPHLDTPAATPLTPRQMKKLLEGNGFAYLSASQASQKAETGHLPRPFSKRYSPFTLGLARGFSGKDKEENDDFLKVSHLIESCIAYVSSKTKDKQIPSFDYSGDNFVVGHYRAGASNGILLLGDDIEFDIDVDNEESEDVFRNYPPAPTIHIQGDGNIYNRQGPTIGGNANGANFG</sequence>
<comment type="caution">
    <text evidence="4">The sequence shown here is derived from an EMBL/GenBank/DDBJ whole genome shotgun (WGS) entry which is preliminary data.</text>
</comment>
<organism evidence="4 5">
    <name type="scientific">Jimgerdemannia flammicorona</name>
    <dbReference type="NCBI Taxonomy" id="994334"/>
    <lineage>
        <taxon>Eukaryota</taxon>
        <taxon>Fungi</taxon>
        <taxon>Fungi incertae sedis</taxon>
        <taxon>Mucoromycota</taxon>
        <taxon>Mucoromycotina</taxon>
        <taxon>Endogonomycetes</taxon>
        <taxon>Endogonales</taxon>
        <taxon>Endogonaceae</taxon>
        <taxon>Jimgerdemannia</taxon>
    </lineage>
</organism>
<evidence type="ECO:0000259" key="3">
    <source>
        <dbReference type="Pfam" id="PF00656"/>
    </source>
</evidence>
<keyword evidence="2" id="KW-0378">Hydrolase</keyword>
<evidence type="ECO:0000256" key="1">
    <source>
        <dbReference type="ARBA" id="ARBA00022703"/>
    </source>
</evidence>
<evidence type="ECO:0000313" key="5">
    <source>
        <dbReference type="Proteomes" id="UP000268093"/>
    </source>
</evidence>
<dbReference type="InterPro" id="IPR011600">
    <property type="entry name" value="Pept_C14_caspase"/>
</dbReference>
<evidence type="ECO:0000256" key="2">
    <source>
        <dbReference type="ARBA" id="ARBA00022807"/>
    </source>
</evidence>
<accession>A0A433DJK2</accession>
<keyword evidence="5" id="KW-1185">Reference proteome</keyword>
<dbReference type="GO" id="GO:0004197">
    <property type="term" value="F:cysteine-type endopeptidase activity"/>
    <property type="evidence" value="ECO:0007669"/>
    <property type="project" value="InterPro"/>
</dbReference>
<keyword evidence="1" id="KW-0053">Apoptosis</keyword>
<dbReference type="Proteomes" id="UP000268093">
    <property type="component" value="Unassembled WGS sequence"/>
</dbReference>
<keyword evidence="2" id="KW-0788">Thiol protease</keyword>
<dbReference type="Pfam" id="PF00656">
    <property type="entry name" value="Peptidase_C14"/>
    <property type="match status" value="1"/>
</dbReference>
<dbReference type="InterPro" id="IPR029030">
    <property type="entry name" value="Caspase-like_dom_sf"/>
</dbReference>
<name>A0A433DJK2_9FUNG</name>
<dbReference type="EMBL" id="RBNI01000983">
    <property type="protein sequence ID" value="RUP51053.1"/>
    <property type="molecule type" value="Genomic_DNA"/>
</dbReference>
<dbReference type="SUPFAM" id="SSF52129">
    <property type="entry name" value="Caspase-like"/>
    <property type="match status" value="1"/>
</dbReference>
<proteinExistence type="predicted"/>
<dbReference type="GO" id="GO:0006508">
    <property type="term" value="P:proteolysis"/>
    <property type="evidence" value="ECO:0007669"/>
    <property type="project" value="InterPro"/>
</dbReference>
<dbReference type="AlphaFoldDB" id="A0A433DJK2"/>